<evidence type="ECO:0000313" key="3">
    <source>
        <dbReference type="Proteomes" id="UP000886858"/>
    </source>
</evidence>
<gene>
    <name evidence="2" type="ORF">H9717_13610</name>
</gene>
<dbReference type="EMBL" id="DWYY01000155">
    <property type="protein sequence ID" value="HJA94122.1"/>
    <property type="molecule type" value="Genomic_DNA"/>
</dbReference>
<reference evidence="2" key="1">
    <citation type="journal article" date="2021" name="PeerJ">
        <title>Extensive microbial diversity within the chicken gut microbiome revealed by metagenomics and culture.</title>
        <authorList>
            <person name="Gilroy R."/>
            <person name="Ravi A."/>
            <person name="Getino M."/>
            <person name="Pursley I."/>
            <person name="Horton D.L."/>
            <person name="Alikhan N.F."/>
            <person name="Baker D."/>
            <person name="Gharbi K."/>
            <person name="Hall N."/>
            <person name="Watson M."/>
            <person name="Adriaenssens E.M."/>
            <person name="Foster-Nyarko E."/>
            <person name="Jarju S."/>
            <person name="Secka A."/>
            <person name="Antonio M."/>
            <person name="Oren A."/>
            <person name="Chaudhuri R.R."/>
            <person name="La Ragione R."/>
            <person name="Hildebrand F."/>
            <person name="Pallen M.J."/>
        </authorList>
    </citation>
    <scope>NUCLEOTIDE SEQUENCE</scope>
    <source>
        <strain evidence="2">CHK179-7159</strain>
    </source>
</reference>
<sequence length="194" mass="21253">MEIQLQELIDQIKNDGVKAAETEAASILESAKAEAEKIISDAKAEAEKIMLDARAQNERFVRAGEDSIRQAGRNLLISFRESVAKELNAIAGDNVKEALSSDALAQLILTAVENWTKDTEAEDISVLIGSKDLASIEEELLAGLKERMCRGVTLKPDDSFEGGFRISVQDGRVYYDYSAEAVTELLSVYLTPKL</sequence>
<proteinExistence type="predicted"/>
<dbReference type="Proteomes" id="UP000886858">
    <property type="component" value="Unassembled WGS sequence"/>
</dbReference>
<feature type="coiled-coil region" evidence="1">
    <location>
        <begin position="25"/>
        <end position="59"/>
    </location>
</feature>
<evidence type="ECO:0008006" key="4">
    <source>
        <dbReference type="Google" id="ProtNLM"/>
    </source>
</evidence>
<evidence type="ECO:0000313" key="2">
    <source>
        <dbReference type="EMBL" id="HJA94122.1"/>
    </source>
</evidence>
<comment type="caution">
    <text evidence="2">The sequence shown here is derived from an EMBL/GenBank/DDBJ whole genome shotgun (WGS) entry which is preliminary data.</text>
</comment>
<reference evidence="2" key="2">
    <citation type="submission" date="2021-04" db="EMBL/GenBank/DDBJ databases">
        <authorList>
            <person name="Gilroy R."/>
        </authorList>
    </citation>
    <scope>NUCLEOTIDE SEQUENCE</scope>
    <source>
        <strain evidence="2">CHK179-7159</strain>
    </source>
</reference>
<feature type="non-terminal residue" evidence="2">
    <location>
        <position position="194"/>
    </location>
</feature>
<evidence type="ECO:0000256" key="1">
    <source>
        <dbReference type="SAM" id="Coils"/>
    </source>
</evidence>
<dbReference type="Gene3D" id="1.20.5.2950">
    <property type="match status" value="1"/>
</dbReference>
<protein>
    <recommendedName>
        <fullName evidence="4">V-type ATP synthase subunit E</fullName>
    </recommendedName>
</protein>
<dbReference type="SUPFAM" id="SSF160527">
    <property type="entry name" value="V-type ATPase subunit E-like"/>
    <property type="match status" value="1"/>
</dbReference>
<accession>A0A9D2L003</accession>
<dbReference type="AlphaFoldDB" id="A0A9D2L003"/>
<organism evidence="2 3">
    <name type="scientific">Candidatus Eisenbergiella merdipullorum</name>
    <dbReference type="NCBI Taxonomy" id="2838553"/>
    <lineage>
        <taxon>Bacteria</taxon>
        <taxon>Bacillati</taxon>
        <taxon>Bacillota</taxon>
        <taxon>Clostridia</taxon>
        <taxon>Lachnospirales</taxon>
        <taxon>Lachnospiraceae</taxon>
        <taxon>Eisenbergiella</taxon>
    </lineage>
</organism>
<name>A0A9D2L003_9FIRM</name>
<keyword evidence="1" id="KW-0175">Coiled coil</keyword>